<feature type="binding site" evidence="4">
    <location>
        <position position="6"/>
    </location>
    <ligand>
        <name>a divalent metal cation</name>
        <dbReference type="ChEBI" id="CHEBI:60240"/>
        <label>1</label>
    </ligand>
</feature>
<dbReference type="InterPro" id="IPR015991">
    <property type="entry name" value="TatD/YcfH-like"/>
</dbReference>
<evidence type="ECO:0000256" key="4">
    <source>
        <dbReference type="PIRSR" id="PIRSR005902-1"/>
    </source>
</evidence>
<evidence type="ECO:0000256" key="1">
    <source>
        <dbReference type="ARBA" id="ARBA00009275"/>
    </source>
</evidence>
<dbReference type="AlphaFoldDB" id="A0A3A1YMS4"/>
<dbReference type="Proteomes" id="UP000265916">
    <property type="component" value="Unassembled WGS sequence"/>
</dbReference>
<dbReference type="SUPFAM" id="SSF51556">
    <property type="entry name" value="Metallo-dependent hydrolases"/>
    <property type="match status" value="1"/>
</dbReference>
<feature type="binding site" evidence="4">
    <location>
        <position position="153"/>
    </location>
    <ligand>
        <name>a divalent metal cation</name>
        <dbReference type="ChEBI" id="CHEBI:60240"/>
        <label>2</label>
    </ligand>
</feature>
<comment type="caution">
    <text evidence="5">The sequence shown here is derived from an EMBL/GenBank/DDBJ whole genome shotgun (WGS) entry which is preliminary data.</text>
</comment>
<dbReference type="OrthoDB" id="9810005at2"/>
<dbReference type="GO" id="GO:0005829">
    <property type="term" value="C:cytosol"/>
    <property type="evidence" value="ECO:0007669"/>
    <property type="project" value="TreeGrafter"/>
</dbReference>
<feature type="binding site" evidence="4">
    <location>
        <position position="4"/>
    </location>
    <ligand>
        <name>a divalent metal cation</name>
        <dbReference type="ChEBI" id="CHEBI:60240"/>
        <label>1</label>
    </ligand>
</feature>
<evidence type="ECO:0000256" key="3">
    <source>
        <dbReference type="ARBA" id="ARBA00022801"/>
    </source>
</evidence>
<comment type="similarity">
    <text evidence="1">Belongs to the metallo-dependent hydrolases superfamily. TatD-type hydrolase family.</text>
</comment>
<gene>
    <name evidence="5" type="ORF">CKF58_04045</name>
</gene>
<keyword evidence="3" id="KW-0378">Hydrolase</keyword>
<proteinExistence type="inferred from homology"/>
<feature type="binding site" evidence="4">
    <location>
        <position position="129"/>
    </location>
    <ligand>
        <name>a divalent metal cation</name>
        <dbReference type="ChEBI" id="CHEBI:60240"/>
        <label>2</label>
    </ligand>
</feature>
<dbReference type="GO" id="GO:0016788">
    <property type="term" value="F:hydrolase activity, acting on ester bonds"/>
    <property type="evidence" value="ECO:0007669"/>
    <property type="project" value="InterPro"/>
</dbReference>
<name>A0A3A1YMS4_9GAMM</name>
<dbReference type="GO" id="GO:0004536">
    <property type="term" value="F:DNA nuclease activity"/>
    <property type="evidence" value="ECO:0007669"/>
    <property type="project" value="InterPro"/>
</dbReference>
<protein>
    <recommendedName>
        <fullName evidence="7">TatD DNase family protein</fullName>
    </recommendedName>
</protein>
<dbReference type="InterPro" id="IPR032466">
    <property type="entry name" value="Metal_Hydrolase"/>
</dbReference>
<organism evidence="5 6">
    <name type="scientific">Psittacicella hinzii</name>
    <dbReference type="NCBI Taxonomy" id="2028575"/>
    <lineage>
        <taxon>Bacteria</taxon>
        <taxon>Pseudomonadati</taxon>
        <taxon>Pseudomonadota</taxon>
        <taxon>Gammaproteobacteria</taxon>
        <taxon>Pasteurellales</taxon>
        <taxon>Psittacicellaceae</taxon>
        <taxon>Psittacicella</taxon>
    </lineage>
</organism>
<sequence length="260" mass="29371">MDTHCHLNYLDYTNEHKDLADVIAKARARDVKQILHISCLLKEYTQIKDQYLQHPEIFFALGIHPSHAHEEELDLDFMRAAIAENPRIVAIGEIGLDSYWTTEHLDIQREIFAKQLTLAKELDLPVIVHTRGDIAQQTIDMIKESGVRKGVIHCFTENNSIAQQALDLSFHLGVGGIATFKNATELRETLRQVPVERILTETDSPYLAPVPHRGKPNQPAYTRDVVNNLAAMFGGMTAQEFAQQTVKNAQVLFKLPALED</sequence>
<dbReference type="EMBL" id="NRJG01000063">
    <property type="protein sequence ID" value="RIY38558.1"/>
    <property type="molecule type" value="Genomic_DNA"/>
</dbReference>
<accession>A0A3A1YMS4</accession>
<dbReference type="PROSITE" id="PS01091">
    <property type="entry name" value="TATD_3"/>
    <property type="match status" value="1"/>
</dbReference>
<dbReference type="PANTHER" id="PTHR46124">
    <property type="entry name" value="D-AMINOACYL-TRNA DEACYLASE"/>
    <property type="match status" value="1"/>
</dbReference>
<evidence type="ECO:0008006" key="7">
    <source>
        <dbReference type="Google" id="ProtNLM"/>
    </source>
</evidence>
<dbReference type="CDD" id="cd01310">
    <property type="entry name" value="TatD_DNAse"/>
    <property type="match status" value="1"/>
</dbReference>
<evidence type="ECO:0000256" key="2">
    <source>
        <dbReference type="ARBA" id="ARBA00022723"/>
    </source>
</evidence>
<dbReference type="InterPro" id="IPR018228">
    <property type="entry name" value="DNase_TatD-rel_CS"/>
</dbReference>
<dbReference type="PIRSF" id="PIRSF005902">
    <property type="entry name" value="DNase_TatD"/>
    <property type="match status" value="1"/>
</dbReference>
<dbReference type="InterPro" id="IPR001130">
    <property type="entry name" value="TatD-like"/>
</dbReference>
<dbReference type="PANTHER" id="PTHR46124:SF2">
    <property type="entry name" value="D-AMINOACYL-TRNA DEACYLASE"/>
    <property type="match status" value="1"/>
</dbReference>
<evidence type="ECO:0000313" key="5">
    <source>
        <dbReference type="EMBL" id="RIY38558.1"/>
    </source>
</evidence>
<dbReference type="GO" id="GO:0046872">
    <property type="term" value="F:metal ion binding"/>
    <property type="evidence" value="ECO:0007669"/>
    <property type="project" value="UniProtKB-KW"/>
</dbReference>
<dbReference type="Pfam" id="PF01026">
    <property type="entry name" value="TatD_DNase"/>
    <property type="match status" value="1"/>
</dbReference>
<feature type="binding site" evidence="4">
    <location>
        <position position="203"/>
    </location>
    <ligand>
        <name>a divalent metal cation</name>
        <dbReference type="ChEBI" id="CHEBI:60240"/>
        <label>1</label>
    </ligand>
</feature>
<reference evidence="5 6" key="1">
    <citation type="submission" date="2017-08" db="EMBL/GenBank/DDBJ databases">
        <title>Reclassification of Bisgaard taxon 37 and 44.</title>
        <authorList>
            <person name="Christensen H."/>
        </authorList>
    </citation>
    <scope>NUCLEOTIDE SEQUENCE [LARGE SCALE GENOMIC DNA]</scope>
    <source>
        <strain evidence="5 6">111</strain>
    </source>
</reference>
<dbReference type="NCBIfam" id="TIGR00010">
    <property type="entry name" value="YchF/TatD family DNA exonuclease"/>
    <property type="match status" value="1"/>
</dbReference>
<keyword evidence="2 4" id="KW-0479">Metal-binding</keyword>
<keyword evidence="6" id="KW-1185">Reference proteome</keyword>
<dbReference type="Gene3D" id="3.20.20.140">
    <property type="entry name" value="Metal-dependent hydrolases"/>
    <property type="match status" value="1"/>
</dbReference>
<dbReference type="FunFam" id="3.20.20.140:FF:000005">
    <property type="entry name" value="TatD family hydrolase"/>
    <property type="match status" value="1"/>
</dbReference>
<evidence type="ECO:0000313" key="6">
    <source>
        <dbReference type="Proteomes" id="UP000265916"/>
    </source>
</evidence>
<feature type="binding site" evidence="4">
    <location>
        <position position="93"/>
    </location>
    <ligand>
        <name>a divalent metal cation</name>
        <dbReference type="ChEBI" id="CHEBI:60240"/>
        <label>1</label>
    </ligand>
</feature>